<sequence length="625" mass="71003">MIQTKEDFLQVLSSAISEGVVVVDELQIVVSTNTAADAMFGYATGELVGKPLSTLIPTRYHEKHDAYFESFYKNSETRSMGHGRELYGLHKNNTQFPVEVGLNPFEIYGKAYVMALVIDITERRHIERDLILKSEAIQATGNGIVISDALQKDQPIIFCNPAFKALTGYSSEEILGRNCRFLQANDRAQDGIDKLRDAIHAGKSYQTVLRNYKKDGTLFWNDLYVNPIKNSEGVVTHYIGIQNDITKRKNAEEERSYLTKIFDNSLNEIYVFDFYTLKFLNVNYGAQKNLGYTLEELKALSAVDLKPDYSENDFIKLTAPLVNKSESKIEFEAFHERKDGTRYPVFVNLELSKLGDRKVYVAIILDMTEQKNYTQKLERTVAKRTEELNSALEKEKELNELKTKFLSLVSHEFKTPLSGILTSSVLLGKYKLEDQQDKRDKHIRTITDKVHYLNSIVNDFLSIEKLETGQVNYKFTTFRLSKVVNEIVYNANMLLKEGQQIIYPEHIDDIFLTQDEKTIELALSNLVHNAIKYSSENTDVTISITQDDAVTTFKISDSGIGIPAKDLKNIFNRYFRAENVLTTQGTGIGLHIAKSHIEYVGGTIHCKSKENVGSTFIMTIPNKAP</sequence>
<evidence type="ECO:0000313" key="12">
    <source>
        <dbReference type="Proteomes" id="UP000321578"/>
    </source>
</evidence>
<evidence type="ECO:0000256" key="2">
    <source>
        <dbReference type="ARBA" id="ARBA00012438"/>
    </source>
</evidence>
<dbReference type="SMART" id="SM00086">
    <property type="entry name" value="PAC"/>
    <property type="match status" value="3"/>
</dbReference>
<gene>
    <name evidence="11" type="ORF">ESY86_07010</name>
</gene>
<dbReference type="PROSITE" id="PS50109">
    <property type="entry name" value="HIS_KIN"/>
    <property type="match status" value="1"/>
</dbReference>
<keyword evidence="5" id="KW-0418">Kinase</keyword>
<dbReference type="GO" id="GO:0000155">
    <property type="term" value="F:phosphorelay sensor kinase activity"/>
    <property type="evidence" value="ECO:0007669"/>
    <property type="project" value="InterPro"/>
</dbReference>
<keyword evidence="6" id="KW-0902">Two-component regulatory system</keyword>
<dbReference type="InterPro" id="IPR050736">
    <property type="entry name" value="Sensor_HK_Regulatory"/>
</dbReference>
<dbReference type="InterPro" id="IPR000700">
    <property type="entry name" value="PAS-assoc_C"/>
</dbReference>
<dbReference type="SUPFAM" id="SSF55785">
    <property type="entry name" value="PYP-like sensor domain (PAS domain)"/>
    <property type="match status" value="3"/>
</dbReference>
<feature type="domain" description="PAS" evidence="9">
    <location>
        <begin position="4"/>
        <end position="79"/>
    </location>
</feature>
<accession>A0A5C6ZIF4</accession>
<dbReference type="CDD" id="cd00130">
    <property type="entry name" value="PAS"/>
    <property type="match status" value="3"/>
</dbReference>
<dbReference type="InterPro" id="IPR003661">
    <property type="entry name" value="HisK_dim/P_dom"/>
</dbReference>
<evidence type="ECO:0000256" key="7">
    <source>
        <dbReference type="SAM" id="Coils"/>
    </source>
</evidence>
<dbReference type="EC" id="2.7.13.3" evidence="2"/>
<reference evidence="11 12" key="1">
    <citation type="submission" date="2019-08" db="EMBL/GenBank/DDBJ databases">
        <title>Genomes of Subsaximicrobium wynnwilliamsii strains.</title>
        <authorList>
            <person name="Bowman J.P."/>
        </authorList>
    </citation>
    <scope>NUCLEOTIDE SEQUENCE [LARGE SCALE GENOMIC DNA]</scope>
    <source>
        <strain evidence="11 12">2-80-2</strain>
    </source>
</reference>
<dbReference type="InterPro" id="IPR003594">
    <property type="entry name" value="HATPase_dom"/>
</dbReference>
<dbReference type="SMART" id="SM00091">
    <property type="entry name" value="PAS"/>
    <property type="match status" value="3"/>
</dbReference>
<protein>
    <recommendedName>
        <fullName evidence="2">histidine kinase</fullName>
        <ecNumber evidence="2">2.7.13.3</ecNumber>
    </recommendedName>
</protein>
<dbReference type="OrthoDB" id="9808408at2"/>
<dbReference type="InterPro" id="IPR001610">
    <property type="entry name" value="PAC"/>
</dbReference>
<dbReference type="Gene3D" id="3.30.565.10">
    <property type="entry name" value="Histidine kinase-like ATPase, C-terminal domain"/>
    <property type="match status" value="1"/>
</dbReference>
<evidence type="ECO:0000256" key="1">
    <source>
        <dbReference type="ARBA" id="ARBA00000085"/>
    </source>
</evidence>
<organism evidence="11 12">
    <name type="scientific">Subsaximicrobium wynnwilliamsii</name>
    <dbReference type="NCBI Taxonomy" id="291179"/>
    <lineage>
        <taxon>Bacteria</taxon>
        <taxon>Pseudomonadati</taxon>
        <taxon>Bacteroidota</taxon>
        <taxon>Flavobacteriia</taxon>
        <taxon>Flavobacteriales</taxon>
        <taxon>Flavobacteriaceae</taxon>
        <taxon>Subsaximicrobium</taxon>
    </lineage>
</organism>
<keyword evidence="4" id="KW-0808">Transferase</keyword>
<proteinExistence type="predicted"/>
<dbReference type="FunFam" id="3.30.565.10:FF:000006">
    <property type="entry name" value="Sensor histidine kinase WalK"/>
    <property type="match status" value="1"/>
</dbReference>
<name>A0A5C6ZIF4_9FLAO</name>
<dbReference type="EMBL" id="VORO01000005">
    <property type="protein sequence ID" value="TXD89941.1"/>
    <property type="molecule type" value="Genomic_DNA"/>
</dbReference>
<comment type="catalytic activity">
    <reaction evidence="1">
        <text>ATP + protein L-histidine = ADP + protein N-phospho-L-histidine.</text>
        <dbReference type="EC" id="2.7.13.3"/>
    </reaction>
</comment>
<dbReference type="SUPFAM" id="SSF55874">
    <property type="entry name" value="ATPase domain of HSP90 chaperone/DNA topoisomerase II/histidine kinase"/>
    <property type="match status" value="1"/>
</dbReference>
<dbReference type="InterPro" id="IPR035965">
    <property type="entry name" value="PAS-like_dom_sf"/>
</dbReference>
<dbReference type="InterPro" id="IPR036097">
    <property type="entry name" value="HisK_dim/P_sf"/>
</dbReference>
<dbReference type="CDD" id="cd00075">
    <property type="entry name" value="HATPase"/>
    <property type="match status" value="1"/>
</dbReference>
<feature type="domain" description="PAS" evidence="9">
    <location>
        <begin position="135"/>
        <end position="178"/>
    </location>
</feature>
<dbReference type="AlphaFoldDB" id="A0A5C6ZIF4"/>
<dbReference type="Pfam" id="PF13426">
    <property type="entry name" value="PAS_9"/>
    <property type="match status" value="3"/>
</dbReference>
<dbReference type="InterPro" id="IPR000014">
    <property type="entry name" value="PAS"/>
</dbReference>
<evidence type="ECO:0000256" key="6">
    <source>
        <dbReference type="ARBA" id="ARBA00023012"/>
    </source>
</evidence>
<dbReference type="PANTHER" id="PTHR43711:SF1">
    <property type="entry name" value="HISTIDINE KINASE 1"/>
    <property type="match status" value="1"/>
</dbReference>
<dbReference type="PANTHER" id="PTHR43711">
    <property type="entry name" value="TWO-COMPONENT HISTIDINE KINASE"/>
    <property type="match status" value="1"/>
</dbReference>
<dbReference type="PRINTS" id="PR00344">
    <property type="entry name" value="BCTRLSENSOR"/>
</dbReference>
<dbReference type="Gene3D" id="1.10.287.130">
    <property type="match status" value="1"/>
</dbReference>
<dbReference type="PROSITE" id="PS50113">
    <property type="entry name" value="PAC"/>
    <property type="match status" value="2"/>
</dbReference>
<evidence type="ECO:0000259" key="9">
    <source>
        <dbReference type="PROSITE" id="PS50112"/>
    </source>
</evidence>
<dbReference type="Pfam" id="PF02518">
    <property type="entry name" value="HATPase_c"/>
    <property type="match status" value="1"/>
</dbReference>
<dbReference type="Pfam" id="PF00512">
    <property type="entry name" value="HisKA"/>
    <property type="match status" value="1"/>
</dbReference>
<dbReference type="Gene3D" id="3.30.450.20">
    <property type="entry name" value="PAS domain"/>
    <property type="match status" value="3"/>
</dbReference>
<evidence type="ECO:0000256" key="5">
    <source>
        <dbReference type="ARBA" id="ARBA00022777"/>
    </source>
</evidence>
<feature type="domain" description="PAC" evidence="10">
    <location>
        <begin position="203"/>
        <end position="257"/>
    </location>
</feature>
<dbReference type="NCBIfam" id="TIGR00229">
    <property type="entry name" value="sensory_box"/>
    <property type="match status" value="3"/>
</dbReference>
<feature type="coiled-coil region" evidence="7">
    <location>
        <begin position="374"/>
        <end position="402"/>
    </location>
</feature>
<evidence type="ECO:0000259" key="10">
    <source>
        <dbReference type="PROSITE" id="PS50113"/>
    </source>
</evidence>
<dbReference type="InterPro" id="IPR005467">
    <property type="entry name" value="His_kinase_dom"/>
</dbReference>
<keyword evidence="3" id="KW-0597">Phosphoprotein</keyword>
<dbReference type="CDD" id="cd00082">
    <property type="entry name" value="HisKA"/>
    <property type="match status" value="1"/>
</dbReference>
<evidence type="ECO:0000313" key="11">
    <source>
        <dbReference type="EMBL" id="TXD89941.1"/>
    </source>
</evidence>
<dbReference type="Proteomes" id="UP000321578">
    <property type="component" value="Unassembled WGS sequence"/>
</dbReference>
<comment type="caution">
    <text evidence="11">The sequence shown here is derived from an EMBL/GenBank/DDBJ whole genome shotgun (WGS) entry which is preliminary data.</text>
</comment>
<evidence type="ECO:0000256" key="3">
    <source>
        <dbReference type="ARBA" id="ARBA00022553"/>
    </source>
</evidence>
<dbReference type="InterPro" id="IPR004358">
    <property type="entry name" value="Sig_transdc_His_kin-like_C"/>
</dbReference>
<feature type="domain" description="PAC" evidence="10">
    <location>
        <begin position="327"/>
        <end position="379"/>
    </location>
</feature>
<evidence type="ECO:0000256" key="4">
    <source>
        <dbReference type="ARBA" id="ARBA00022679"/>
    </source>
</evidence>
<dbReference type="SMART" id="SM00388">
    <property type="entry name" value="HisKA"/>
    <property type="match status" value="1"/>
</dbReference>
<dbReference type="SMART" id="SM00387">
    <property type="entry name" value="HATPase_c"/>
    <property type="match status" value="1"/>
</dbReference>
<feature type="domain" description="Histidine kinase" evidence="8">
    <location>
        <begin position="408"/>
        <end position="624"/>
    </location>
</feature>
<evidence type="ECO:0000259" key="8">
    <source>
        <dbReference type="PROSITE" id="PS50109"/>
    </source>
</evidence>
<dbReference type="PROSITE" id="PS50112">
    <property type="entry name" value="PAS"/>
    <property type="match status" value="2"/>
</dbReference>
<keyword evidence="7" id="KW-0175">Coiled coil</keyword>
<dbReference type="SUPFAM" id="SSF47384">
    <property type="entry name" value="Homodimeric domain of signal transducing histidine kinase"/>
    <property type="match status" value="1"/>
</dbReference>
<dbReference type="RefSeq" id="WP_147085886.1">
    <property type="nucleotide sequence ID" value="NZ_VORM01000028.1"/>
</dbReference>
<dbReference type="InterPro" id="IPR036890">
    <property type="entry name" value="HATPase_C_sf"/>
</dbReference>
<keyword evidence="12" id="KW-1185">Reference proteome</keyword>